<evidence type="ECO:0000313" key="4">
    <source>
        <dbReference type="EMBL" id="CAL7937517.1"/>
    </source>
</evidence>
<evidence type="ECO:0000313" key="5">
    <source>
        <dbReference type="Proteomes" id="UP001642520"/>
    </source>
</evidence>
<dbReference type="CDD" id="cd03045">
    <property type="entry name" value="GST_N_Delta_Epsilon"/>
    <property type="match status" value="1"/>
</dbReference>
<evidence type="ECO:0000256" key="1">
    <source>
        <dbReference type="ARBA" id="ARBA00011738"/>
    </source>
</evidence>
<dbReference type="PANTHER" id="PTHR43969">
    <property type="entry name" value="GLUTATHIONE S TRANSFERASE D10, ISOFORM A-RELATED"/>
    <property type="match status" value="1"/>
</dbReference>
<dbReference type="SFLD" id="SFLDG00358">
    <property type="entry name" value="Main_(cytGST)"/>
    <property type="match status" value="1"/>
</dbReference>
<dbReference type="Pfam" id="PF00043">
    <property type="entry name" value="GST_C"/>
    <property type="match status" value="1"/>
</dbReference>
<dbReference type="InterPro" id="IPR004046">
    <property type="entry name" value="GST_C"/>
</dbReference>
<dbReference type="PROSITE" id="PS51354">
    <property type="entry name" value="GLUTAREDOXIN_2"/>
    <property type="match status" value="1"/>
</dbReference>
<dbReference type="InterPro" id="IPR036249">
    <property type="entry name" value="Thioredoxin-like_sf"/>
</dbReference>
<evidence type="ECO:0000259" key="3">
    <source>
        <dbReference type="PROSITE" id="PS50405"/>
    </source>
</evidence>
<reference evidence="4 5" key="1">
    <citation type="submission" date="2024-08" db="EMBL/GenBank/DDBJ databases">
        <authorList>
            <person name="Will J Nash"/>
            <person name="Angela Man"/>
            <person name="Seanna McTaggart"/>
            <person name="Kendall Baker"/>
            <person name="Tom Barker"/>
            <person name="Leah Catchpole"/>
            <person name="Alex Durrant"/>
            <person name="Karim Gharbi"/>
            <person name="Naomi Irish"/>
            <person name="Gemy Kaithakottil"/>
            <person name="Debby Ku"/>
            <person name="Aaliyah Providence"/>
            <person name="Felix Shaw"/>
            <person name="David Swarbreck"/>
            <person name="Chris Watkins"/>
            <person name="Ann M. McCartney"/>
            <person name="Giulio Formenti"/>
            <person name="Alice Mouton"/>
            <person name="Noel Vella"/>
            <person name="Bjorn M von Reumont"/>
            <person name="Adriana Vella"/>
            <person name="Wilfried Haerty"/>
        </authorList>
    </citation>
    <scope>NUCLEOTIDE SEQUENCE [LARGE SCALE GENOMIC DNA]</scope>
</reference>
<dbReference type="SUPFAM" id="SSF52833">
    <property type="entry name" value="Thioredoxin-like"/>
    <property type="match status" value="1"/>
</dbReference>
<dbReference type="InterPro" id="IPR040079">
    <property type="entry name" value="Glutathione_S-Trfase"/>
</dbReference>
<dbReference type="PROSITE" id="PS50405">
    <property type="entry name" value="GST_CTER"/>
    <property type="match status" value="1"/>
</dbReference>
<dbReference type="SFLD" id="SFLDG01153">
    <property type="entry name" value="Main.4:_Theta-like"/>
    <property type="match status" value="1"/>
</dbReference>
<dbReference type="InterPro" id="IPR036282">
    <property type="entry name" value="Glutathione-S-Trfase_C_sf"/>
</dbReference>
<proteinExistence type="predicted"/>
<feature type="domain" description="GST C-terminal" evidence="3">
    <location>
        <begin position="154"/>
        <end position="279"/>
    </location>
</feature>
<dbReference type="Proteomes" id="UP001642520">
    <property type="component" value="Unassembled WGS sequence"/>
</dbReference>
<gene>
    <name evidence="4" type="ORF">XYLVIOL_LOCUS2755</name>
</gene>
<feature type="domain" description="GST N-terminal" evidence="2">
    <location>
        <begin position="67"/>
        <end position="148"/>
    </location>
</feature>
<dbReference type="InterPro" id="IPR010987">
    <property type="entry name" value="Glutathione-S-Trfase_C-like"/>
</dbReference>
<dbReference type="Pfam" id="PF13417">
    <property type="entry name" value="GST_N_3"/>
    <property type="match status" value="1"/>
</dbReference>
<keyword evidence="5" id="KW-1185">Reference proteome</keyword>
<name>A0ABP1NAL1_XYLVO</name>
<organism evidence="4 5">
    <name type="scientific">Xylocopa violacea</name>
    <name type="common">Violet carpenter bee</name>
    <name type="synonym">Apis violacea</name>
    <dbReference type="NCBI Taxonomy" id="135666"/>
    <lineage>
        <taxon>Eukaryota</taxon>
        <taxon>Metazoa</taxon>
        <taxon>Ecdysozoa</taxon>
        <taxon>Arthropoda</taxon>
        <taxon>Hexapoda</taxon>
        <taxon>Insecta</taxon>
        <taxon>Pterygota</taxon>
        <taxon>Neoptera</taxon>
        <taxon>Endopterygota</taxon>
        <taxon>Hymenoptera</taxon>
        <taxon>Apocrita</taxon>
        <taxon>Aculeata</taxon>
        <taxon>Apoidea</taxon>
        <taxon>Anthophila</taxon>
        <taxon>Apidae</taxon>
        <taxon>Xylocopa</taxon>
        <taxon>Xylocopa</taxon>
    </lineage>
</organism>
<dbReference type="PANTHER" id="PTHR43969:SF9">
    <property type="entry name" value="GLUTATHIONE S TRANSFERASE D10, ISOFORM A-RELATED"/>
    <property type="match status" value="1"/>
</dbReference>
<comment type="subunit">
    <text evidence="1">Homodimer.</text>
</comment>
<dbReference type="Gene3D" id="3.40.30.10">
    <property type="entry name" value="Glutaredoxin"/>
    <property type="match status" value="1"/>
</dbReference>
<accession>A0ABP1NAL1</accession>
<dbReference type="CDD" id="cd03177">
    <property type="entry name" value="GST_C_Delta_Epsilon"/>
    <property type="match status" value="1"/>
</dbReference>
<dbReference type="PROSITE" id="PS50404">
    <property type="entry name" value="GST_NTER"/>
    <property type="match status" value="1"/>
</dbReference>
<evidence type="ECO:0000259" key="2">
    <source>
        <dbReference type="PROSITE" id="PS50404"/>
    </source>
</evidence>
<comment type="caution">
    <text evidence="4">The sequence shown here is derived from an EMBL/GenBank/DDBJ whole genome shotgun (WGS) entry which is preliminary data.</text>
</comment>
<dbReference type="SFLD" id="SFLDS00019">
    <property type="entry name" value="Glutathione_Transferase_(cytos"/>
    <property type="match status" value="1"/>
</dbReference>
<dbReference type="Gene3D" id="1.20.1050.10">
    <property type="match status" value="1"/>
</dbReference>
<dbReference type="SUPFAM" id="SSF47616">
    <property type="entry name" value="GST C-terminal domain-like"/>
    <property type="match status" value="1"/>
</dbReference>
<dbReference type="InterPro" id="IPR004045">
    <property type="entry name" value="Glutathione_S-Trfase_N"/>
</dbReference>
<protein>
    <submittedName>
        <fullName evidence="4">Uncharacterized protein</fullName>
    </submittedName>
</protein>
<dbReference type="EMBL" id="CAXAJV020001288">
    <property type="protein sequence ID" value="CAL7937517.1"/>
    <property type="molecule type" value="Genomic_DNA"/>
</dbReference>
<sequence>MRVAGRFPLLSAVFASAWNPFPSRSRSNIVFGETGGSIRRDSSMAKFRCCCPRRERDCAGKQSQIKMPIDFYQLPGSAPCRAVALAAGALGVNMNYKMVNLMNGEHLKPEFIKMNPQHTIPTIDDNGFYLWESKAIMTYLADQYGKNDSLYPKDPKKRAIVNQRLYFDACTLYKAFGDYYYPIIFGKAPKDQTKYEAIGTALSFLETFLEGQDYVAGKNMTLADLAIVASMSTLEVMDYDFSKYKNINRWYAKIKSEAPKYEELNGAGVKAFKELVNEMTKK</sequence>